<dbReference type="AlphaFoldDB" id="A0AAW1MVG2"/>
<dbReference type="EMBL" id="JBDFQZ010000002">
    <property type="protein sequence ID" value="KAK9750558.1"/>
    <property type="molecule type" value="Genomic_DNA"/>
</dbReference>
<evidence type="ECO:0000313" key="2">
    <source>
        <dbReference type="EMBL" id="KAK9750558.1"/>
    </source>
</evidence>
<accession>A0AAW1MVG2</accession>
<feature type="chain" id="PRO_5043990863" description="Secreted protein" evidence="1">
    <location>
        <begin position="24"/>
        <end position="93"/>
    </location>
</feature>
<sequence>MLLSSSLLTVFSVLLLLSSPSTPSLIFLRHKFMSSMSRESGSSSGRGLVKIPVVGFSHTSFTIRVSISVGVSSSNGTIRINVVGNVMYSTNWC</sequence>
<organism evidence="2 3">
    <name type="scientific">Saponaria officinalis</name>
    <name type="common">Common soapwort</name>
    <name type="synonym">Lychnis saponaria</name>
    <dbReference type="NCBI Taxonomy" id="3572"/>
    <lineage>
        <taxon>Eukaryota</taxon>
        <taxon>Viridiplantae</taxon>
        <taxon>Streptophyta</taxon>
        <taxon>Embryophyta</taxon>
        <taxon>Tracheophyta</taxon>
        <taxon>Spermatophyta</taxon>
        <taxon>Magnoliopsida</taxon>
        <taxon>eudicotyledons</taxon>
        <taxon>Gunneridae</taxon>
        <taxon>Pentapetalae</taxon>
        <taxon>Caryophyllales</taxon>
        <taxon>Caryophyllaceae</taxon>
        <taxon>Caryophylleae</taxon>
        <taxon>Saponaria</taxon>
    </lineage>
</organism>
<proteinExistence type="predicted"/>
<gene>
    <name evidence="2" type="ORF">RND81_02G205400</name>
</gene>
<reference evidence="2" key="1">
    <citation type="submission" date="2024-03" db="EMBL/GenBank/DDBJ databases">
        <title>WGS assembly of Saponaria officinalis var. Norfolk2.</title>
        <authorList>
            <person name="Jenkins J."/>
            <person name="Shu S."/>
            <person name="Grimwood J."/>
            <person name="Barry K."/>
            <person name="Goodstein D."/>
            <person name="Schmutz J."/>
            <person name="Leebens-Mack J."/>
            <person name="Osbourn A."/>
        </authorList>
    </citation>
    <scope>NUCLEOTIDE SEQUENCE [LARGE SCALE GENOMIC DNA]</scope>
    <source>
        <strain evidence="2">JIC</strain>
    </source>
</reference>
<feature type="signal peptide" evidence="1">
    <location>
        <begin position="1"/>
        <end position="23"/>
    </location>
</feature>
<evidence type="ECO:0000313" key="3">
    <source>
        <dbReference type="Proteomes" id="UP001443914"/>
    </source>
</evidence>
<evidence type="ECO:0008006" key="4">
    <source>
        <dbReference type="Google" id="ProtNLM"/>
    </source>
</evidence>
<keyword evidence="1" id="KW-0732">Signal</keyword>
<protein>
    <recommendedName>
        <fullName evidence="4">Secreted protein</fullName>
    </recommendedName>
</protein>
<comment type="caution">
    <text evidence="2">The sequence shown here is derived from an EMBL/GenBank/DDBJ whole genome shotgun (WGS) entry which is preliminary data.</text>
</comment>
<name>A0AAW1MVG2_SAPOF</name>
<dbReference type="Proteomes" id="UP001443914">
    <property type="component" value="Unassembled WGS sequence"/>
</dbReference>
<evidence type="ECO:0000256" key="1">
    <source>
        <dbReference type="SAM" id="SignalP"/>
    </source>
</evidence>
<keyword evidence="3" id="KW-1185">Reference proteome</keyword>